<name>A0ABR7R544_9PROT</name>
<feature type="chain" id="PRO_5045558738" description="Translation initiation factor IF-2" evidence="2">
    <location>
        <begin position="24"/>
        <end position="106"/>
    </location>
</feature>
<keyword evidence="2" id="KW-0732">Signal</keyword>
<feature type="region of interest" description="Disordered" evidence="1">
    <location>
        <begin position="26"/>
        <end position="106"/>
    </location>
</feature>
<feature type="signal peptide" evidence="2">
    <location>
        <begin position="1"/>
        <end position="23"/>
    </location>
</feature>
<organism evidence="3 4">
    <name type="scientific">Pseudoroseomonas ludipueritiae</name>
    <dbReference type="NCBI Taxonomy" id="198093"/>
    <lineage>
        <taxon>Bacteria</taxon>
        <taxon>Pseudomonadati</taxon>
        <taxon>Pseudomonadota</taxon>
        <taxon>Alphaproteobacteria</taxon>
        <taxon>Acetobacterales</taxon>
        <taxon>Acetobacteraceae</taxon>
        <taxon>Pseudoroseomonas</taxon>
    </lineage>
</organism>
<evidence type="ECO:0000313" key="3">
    <source>
        <dbReference type="EMBL" id="MBC9176869.1"/>
    </source>
</evidence>
<sequence length="106" mass="10577">MRQFLLSMATAGGLLVLAGPILAQGEPNRFITQPPTATVPNPSSGTPNSSSGVTRPGGNAGNTASRPEPQQGLKTGPEGTTTEAPSLETREVNPSARPDRAGGGGG</sequence>
<evidence type="ECO:0000256" key="2">
    <source>
        <dbReference type="SAM" id="SignalP"/>
    </source>
</evidence>
<accession>A0ABR7R544</accession>
<dbReference type="Proteomes" id="UP000603940">
    <property type="component" value="Unassembled WGS sequence"/>
</dbReference>
<comment type="caution">
    <text evidence="3">The sequence shown here is derived from an EMBL/GenBank/DDBJ whole genome shotgun (WGS) entry which is preliminary data.</text>
</comment>
<evidence type="ECO:0000313" key="4">
    <source>
        <dbReference type="Proteomes" id="UP000603940"/>
    </source>
</evidence>
<feature type="compositionally biased region" description="Low complexity" evidence="1">
    <location>
        <begin position="38"/>
        <end position="54"/>
    </location>
</feature>
<proteinExistence type="predicted"/>
<dbReference type="RefSeq" id="WP_187778012.1">
    <property type="nucleotide sequence ID" value="NZ_JACTUZ010000021.1"/>
</dbReference>
<gene>
    <name evidence="3" type="ORF">IBL25_07930</name>
</gene>
<reference evidence="3 4" key="1">
    <citation type="journal article" date="2009" name="Int. J. Syst. Evol. Microbiol.">
        <title>Transfer of Teichococcus ludipueritiae and Muricoccus roseus to the genus Roseomonas, as Roseomonas ludipueritiae comb. nov. and Roseomonas rosea comb. nov., respectively, and emended description of the genus Roseomonas.</title>
        <authorList>
            <person name="Sanchez-Porro C."/>
            <person name="Gallego V."/>
            <person name="Busse H.J."/>
            <person name="Kampfer P."/>
            <person name="Ventosa A."/>
        </authorList>
    </citation>
    <scope>NUCLEOTIDE SEQUENCE [LARGE SCALE GENOMIC DNA]</scope>
    <source>
        <strain evidence="3 4">DSM 14915</strain>
    </source>
</reference>
<evidence type="ECO:0000256" key="1">
    <source>
        <dbReference type="SAM" id="MobiDB-lite"/>
    </source>
</evidence>
<protein>
    <recommendedName>
        <fullName evidence="5">Translation initiation factor IF-2</fullName>
    </recommendedName>
</protein>
<evidence type="ECO:0008006" key="5">
    <source>
        <dbReference type="Google" id="ProtNLM"/>
    </source>
</evidence>
<dbReference type="EMBL" id="JACTUZ010000021">
    <property type="protein sequence ID" value="MBC9176869.1"/>
    <property type="molecule type" value="Genomic_DNA"/>
</dbReference>
<keyword evidence="4" id="KW-1185">Reference proteome</keyword>